<dbReference type="AlphaFoldDB" id="A0AAN2PEI1"/>
<dbReference type="EMBL" id="CCXW01000001">
    <property type="protein sequence ID" value="CEG31117.1"/>
    <property type="molecule type" value="Genomic_DNA"/>
</dbReference>
<name>A0AAN2PEI1_9BACI</name>
<reference evidence="1 2" key="1">
    <citation type="journal article" date="2014" name="Genome Announc.">
        <title>Genome Sequence of Bacillus simplex Strain P558, Isolated from a Human Fecal Sample.</title>
        <authorList>
            <person name="Croce O."/>
            <person name="Hugon P."/>
            <person name="Lagier J.C."/>
            <person name="Bibi F."/>
            <person name="Robert C."/>
            <person name="Azhar E.I."/>
            <person name="Raoult D."/>
            <person name="Fournier P.E."/>
        </authorList>
    </citation>
    <scope>NUCLEOTIDE SEQUENCE [LARGE SCALE GENOMIC DNA]</scope>
    <source>
        <strain evidence="1 2">P558</strain>
    </source>
</reference>
<dbReference type="Proteomes" id="UP000182110">
    <property type="component" value="Unassembled WGS sequence"/>
</dbReference>
<sequence>MCFKSLFLINRITRQLHRYVLAIYTRDGPLYLLLSTLIARPKRKVTINMFIVFMVMFAKEPSFVRGRV</sequence>
<protein>
    <submittedName>
        <fullName evidence="1">Uncharacterized protein</fullName>
    </submittedName>
</protein>
<comment type="caution">
    <text evidence="1">The sequence shown here is derived from an EMBL/GenBank/DDBJ whole genome shotgun (WGS) entry which is preliminary data.</text>
</comment>
<keyword evidence="2" id="KW-1185">Reference proteome</keyword>
<evidence type="ECO:0000313" key="2">
    <source>
        <dbReference type="Proteomes" id="UP000182110"/>
    </source>
</evidence>
<proteinExistence type="predicted"/>
<accession>A0AAN2PEI1</accession>
<organism evidence="1 2">
    <name type="scientific">Peribacillus simplex</name>
    <dbReference type="NCBI Taxonomy" id="1478"/>
    <lineage>
        <taxon>Bacteria</taxon>
        <taxon>Bacillati</taxon>
        <taxon>Bacillota</taxon>
        <taxon>Bacilli</taxon>
        <taxon>Bacillales</taxon>
        <taxon>Bacillaceae</taxon>
        <taxon>Peribacillus</taxon>
    </lineage>
</organism>
<evidence type="ECO:0000313" key="1">
    <source>
        <dbReference type="EMBL" id="CEG31117.1"/>
    </source>
</evidence>
<gene>
    <name evidence="1" type="ORF">BN1180_01253</name>
</gene>